<name>A0A4D5XEX1_9VIRU</name>
<dbReference type="Gene3D" id="3.40.525.10">
    <property type="entry name" value="CRAL-TRIO lipid binding domain"/>
    <property type="match status" value="1"/>
</dbReference>
<dbReference type="SMART" id="SM00516">
    <property type="entry name" value="SEC14"/>
    <property type="match status" value="1"/>
</dbReference>
<accession>A0A4D5XEX1</accession>
<evidence type="ECO:0000313" key="2">
    <source>
        <dbReference type="EMBL" id="QBK89248.1"/>
    </source>
</evidence>
<dbReference type="Pfam" id="PF00650">
    <property type="entry name" value="CRAL_TRIO"/>
    <property type="match status" value="1"/>
</dbReference>
<feature type="domain" description="CRAL-TRIO" evidence="1">
    <location>
        <begin position="68"/>
        <end position="229"/>
    </location>
</feature>
<organism evidence="2">
    <name type="scientific">Mimivirus LCMiAC02</name>
    <dbReference type="NCBI Taxonomy" id="2506609"/>
    <lineage>
        <taxon>Viruses</taxon>
        <taxon>Varidnaviria</taxon>
        <taxon>Bamfordvirae</taxon>
        <taxon>Nucleocytoviricota</taxon>
        <taxon>Megaviricetes</taxon>
        <taxon>Imitervirales</taxon>
        <taxon>Mimiviridae</taxon>
        <taxon>Klosneuvirinae</taxon>
    </lineage>
</organism>
<dbReference type="InterPro" id="IPR036865">
    <property type="entry name" value="CRAL-TRIO_dom_sf"/>
</dbReference>
<dbReference type="CDD" id="cd00170">
    <property type="entry name" value="SEC14"/>
    <property type="match status" value="1"/>
</dbReference>
<reference evidence="2" key="1">
    <citation type="journal article" date="2019" name="MBio">
        <title>Virus Genomes from Deep Sea Sediments Expand the Ocean Megavirome and Support Independent Origins of Viral Gigantism.</title>
        <authorList>
            <person name="Backstrom D."/>
            <person name="Yutin N."/>
            <person name="Jorgensen S.L."/>
            <person name="Dharamshi J."/>
            <person name="Homa F."/>
            <person name="Zaremba-Niedwiedzka K."/>
            <person name="Spang A."/>
            <person name="Wolf Y.I."/>
            <person name="Koonin E.V."/>
            <person name="Ettema T.J."/>
        </authorList>
    </citation>
    <scope>NUCLEOTIDE SEQUENCE</scope>
</reference>
<dbReference type="PROSITE" id="PS50191">
    <property type="entry name" value="CRAL_TRIO"/>
    <property type="match status" value="1"/>
</dbReference>
<dbReference type="InterPro" id="IPR001251">
    <property type="entry name" value="CRAL-TRIO_dom"/>
</dbReference>
<evidence type="ECO:0000259" key="1">
    <source>
        <dbReference type="PROSITE" id="PS50191"/>
    </source>
</evidence>
<proteinExistence type="predicted"/>
<sequence>MTTFIDKLNLTEAEQKIFEELKKKYNHKISTELLAVIVVQQRKEKEYDISCEDIVELEDEIGLSNLEINDDIKEAFEEEFIIYDKNLKTKDGIPILIIKPSILIELELSEDEQKIAIFHAIYKILTNYPEATIKGLFIILDVDGLGIISSGTYGSKIYSYVKKLPARPQKIIFYRLSWFLSWTYNFIKEALPETMQERVEICYDEESLIDCIGKENLIVSYGGEVEYDINKIIKEIFIKD</sequence>
<dbReference type="EMBL" id="MK500410">
    <property type="protein sequence ID" value="QBK89248.1"/>
    <property type="molecule type" value="Genomic_DNA"/>
</dbReference>
<protein>
    <submittedName>
        <fullName evidence="2">CRAL/TRIO domain protein</fullName>
    </submittedName>
</protein>
<gene>
    <name evidence="2" type="ORF">LCMiAC02_03430</name>
</gene>
<dbReference type="SUPFAM" id="SSF52087">
    <property type="entry name" value="CRAL/TRIO domain"/>
    <property type="match status" value="1"/>
</dbReference>